<evidence type="ECO:0000256" key="3">
    <source>
        <dbReference type="ARBA" id="ARBA00022692"/>
    </source>
</evidence>
<dbReference type="SUPFAM" id="SSF103473">
    <property type="entry name" value="MFS general substrate transporter"/>
    <property type="match status" value="1"/>
</dbReference>
<gene>
    <name evidence="8" type="ORF">FJU30_05390</name>
</gene>
<dbReference type="PANTHER" id="PTHR42718:SF9">
    <property type="entry name" value="MAJOR FACILITATOR SUPERFAMILY MULTIDRUG TRANSPORTER MFSC"/>
    <property type="match status" value="1"/>
</dbReference>
<protein>
    <submittedName>
        <fullName evidence="8">MFS transporter</fullName>
    </submittedName>
</protein>
<feature type="domain" description="Major facilitator superfamily (MFS) profile" evidence="7">
    <location>
        <begin position="18"/>
        <end position="455"/>
    </location>
</feature>
<feature type="transmembrane region" description="Helical" evidence="6">
    <location>
        <begin position="117"/>
        <end position="134"/>
    </location>
</feature>
<dbReference type="FunFam" id="1.20.1250.20:FF:000168">
    <property type="entry name" value="Transporter, major facilitator family"/>
    <property type="match status" value="1"/>
</dbReference>
<dbReference type="CDD" id="cd17321">
    <property type="entry name" value="MFS_MMR_MDR_like"/>
    <property type="match status" value="1"/>
</dbReference>
<feature type="transmembrane region" description="Helical" evidence="6">
    <location>
        <begin position="232"/>
        <end position="250"/>
    </location>
</feature>
<dbReference type="InterPro" id="IPR011701">
    <property type="entry name" value="MFS"/>
</dbReference>
<feature type="transmembrane region" description="Helical" evidence="6">
    <location>
        <begin position="16"/>
        <end position="35"/>
    </location>
</feature>
<dbReference type="GO" id="GO:0016020">
    <property type="term" value="C:membrane"/>
    <property type="evidence" value="ECO:0007669"/>
    <property type="project" value="UniProtKB-SubCell"/>
</dbReference>
<feature type="transmembrane region" description="Helical" evidence="6">
    <location>
        <begin position="146"/>
        <end position="166"/>
    </location>
</feature>
<feature type="transmembrane region" description="Helical" evidence="6">
    <location>
        <begin position="172"/>
        <end position="192"/>
    </location>
</feature>
<dbReference type="Pfam" id="PF07690">
    <property type="entry name" value="MFS_1"/>
    <property type="match status" value="1"/>
</dbReference>
<dbReference type="Gene3D" id="1.20.1720.10">
    <property type="entry name" value="Multidrug resistance protein D"/>
    <property type="match status" value="1"/>
</dbReference>
<feature type="transmembrane region" description="Helical" evidence="6">
    <location>
        <begin position="308"/>
        <end position="329"/>
    </location>
</feature>
<dbReference type="PANTHER" id="PTHR42718">
    <property type="entry name" value="MAJOR FACILITATOR SUPERFAMILY MULTIDRUG TRANSPORTER MFSC"/>
    <property type="match status" value="1"/>
</dbReference>
<dbReference type="RefSeq" id="WP_150433969.1">
    <property type="nucleotide sequence ID" value="NZ_VYKJ01000002.1"/>
</dbReference>
<proteinExistence type="predicted"/>
<keyword evidence="3 6" id="KW-0812">Transmembrane</keyword>
<dbReference type="AlphaFoldDB" id="A0A5J5G3X7"/>
<evidence type="ECO:0000256" key="1">
    <source>
        <dbReference type="ARBA" id="ARBA00004141"/>
    </source>
</evidence>
<dbReference type="PROSITE" id="PS50850">
    <property type="entry name" value="MFS"/>
    <property type="match status" value="1"/>
</dbReference>
<feature type="transmembrane region" description="Helical" evidence="6">
    <location>
        <begin position="430"/>
        <end position="448"/>
    </location>
</feature>
<keyword evidence="4 6" id="KW-1133">Transmembrane helix</keyword>
<evidence type="ECO:0000313" key="8">
    <source>
        <dbReference type="EMBL" id="KAA9001728.1"/>
    </source>
</evidence>
<feature type="transmembrane region" description="Helical" evidence="6">
    <location>
        <begin position="87"/>
        <end position="111"/>
    </location>
</feature>
<evidence type="ECO:0000256" key="2">
    <source>
        <dbReference type="ARBA" id="ARBA00022448"/>
    </source>
</evidence>
<accession>A0A5J5G3X7</accession>
<evidence type="ECO:0000256" key="6">
    <source>
        <dbReference type="SAM" id="Phobius"/>
    </source>
</evidence>
<dbReference type="EMBL" id="VYKJ01000002">
    <property type="protein sequence ID" value="KAA9001728.1"/>
    <property type="molecule type" value="Genomic_DNA"/>
</dbReference>
<evidence type="ECO:0000256" key="4">
    <source>
        <dbReference type="ARBA" id="ARBA00022989"/>
    </source>
</evidence>
<evidence type="ECO:0000313" key="9">
    <source>
        <dbReference type="Proteomes" id="UP000335415"/>
    </source>
</evidence>
<evidence type="ECO:0000259" key="7">
    <source>
        <dbReference type="PROSITE" id="PS50850"/>
    </source>
</evidence>
<dbReference type="FunFam" id="1.20.1720.10:FF:000011">
    <property type="entry name" value="Transporter, major facilitator family"/>
    <property type="match status" value="1"/>
</dbReference>
<dbReference type="GO" id="GO:0022857">
    <property type="term" value="F:transmembrane transporter activity"/>
    <property type="evidence" value="ECO:0007669"/>
    <property type="project" value="InterPro"/>
</dbReference>
<dbReference type="PRINTS" id="PR01036">
    <property type="entry name" value="TCRTETB"/>
</dbReference>
<dbReference type="OrthoDB" id="9812221at2"/>
<sequence>MVNSAQTDGLPLPQRYGAIAAIALGITVAVLDGAIANVALPTIAREFQASPAESIWIVNAYQLAIIVSLLSLAFLGDIVGYRRIYQCGLVVFSCTSLFCALSGSLETLIFARVLQGLGGAALMSVNTALIRIIYPQRQLGRGMGINSLIVAVSTAAGPTVASAVLSVASWKWLFLINVPVGVVALWLSLRFLPDNPQKSKGQGFDLLSALMNALTFGLLISALSGFAQGQDYRLILGELVALLIVGTLFIRRQMKMTFPLLPVDLLRIPIFSLSICTSICSFCAQMLAMVSLPFFLQNVAGRDEVATGLLLTPWPLATMVMAPIAGRLIERVHPGLLGGIGLAVFAAGLFSLAFIPGQPADIDIIWRMMLCGAGFGLFQSPNNHTIISSAPRHRSGGASGMLGTARLLGQTSGAALVALMFNGFGVHGTHASLVLAGIFSTVAAVVSASRLTQSRAASQD</sequence>
<reference evidence="8 9" key="1">
    <citation type="submission" date="2019-09" db="EMBL/GenBank/DDBJ databases">
        <authorList>
            <person name="Li Y."/>
        </authorList>
    </citation>
    <scope>NUCLEOTIDE SEQUENCE [LARGE SCALE GENOMIC DNA]</scope>
    <source>
        <strain evidence="8 9">L3-3HA</strain>
    </source>
</reference>
<feature type="transmembrane region" description="Helical" evidence="6">
    <location>
        <begin position="55"/>
        <end position="75"/>
    </location>
</feature>
<comment type="caution">
    <text evidence="8">The sequence shown here is derived from an EMBL/GenBank/DDBJ whole genome shotgun (WGS) entry which is preliminary data.</text>
</comment>
<feature type="transmembrane region" description="Helical" evidence="6">
    <location>
        <begin position="270"/>
        <end position="296"/>
    </location>
</feature>
<keyword evidence="5 6" id="KW-0472">Membrane</keyword>
<comment type="subcellular location">
    <subcellularLocation>
        <location evidence="1">Membrane</location>
        <topology evidence="1">Multi-pass membrane protein</topology>
    </subcellularLocation>
</comment>
<dbReference type="Gene3D" id="1.20.1250.20">
    <property type="entry name" value="MFS general substrate transporter like domains"/>
    <property type="match status" value="1"/>
</dbReference>
<dbReference type="InterPro" id="IPR036259">
    <property type="entry name" value="MFS_trans_sf"/>
</dbReference>
<organism evidence="8 9">
    <name type="scientific">Affinibrenneria salicis</name>
    <dbReference type="NCBI Taxonomy" id="2590031"/>
    <lineage>
        <taxon>Bacteria</taxon>
        <taxon>Pseudomonadati</taxon>
        <taxon>Pseudomonadota</taxon>
        <taxon>Gammaproteobacteria</taxon>
        <taxon>Enterobacterales</taxon>
        <taxon>Pectobacteriaceae</taxon>
        <taxon>Affinibrenneria</taxon>
    </lineage>
</organism>
<feature type="transmembrane region" description="Helical" evidence="6">
    <location>
        <begin position="204"/>
        <end position="226"/>
    </location>
</feature>
<name>A0A5J5G3X7_9GAMM</name>
<keyword evidence="2" id="KW-0813">Transport</keyword>
<dbReference type="InterPro" id="IPR020846">
    <property type="entry name" value="MFS_dom"/>
</dbReference>
<feature type="transmembrane region" description="Helical" evidence="6">
    <location>
        <begin position="336"/>
        <end position="358"/>
    </location>
</feature>
<evidence type="ECO:0000256" key="5">
    <source>
        <dbReference type="ARBA" id="ARBA00023136"/>
    </source>
</evidence>
<keyword evidence="9" id="KW-1185">Reference proteome</keyword>
<dbReference type="Proteomes" id="UP000335415">
    <property type="component" value="Unassembled WGS sequence"/>
</dbReference>